<dbReference type="InterPro" id="IPR025927">
    <property type="entry name" value="Znf_KANL2-like"/>
</dbReference>
<protein>
    <recommendedName>
        <fullName evidence="3">KAT8 regulatory NSL complex subunit 2</fullName>
    </recommendedName>
    <alternativeName>
        <fullName evidence="11">NSL complex protein NSL2</fullName>
    </alternativeName>
    <alternativeName>
        <fullName evidence="10">Non-specific lethal 2 homolog</fullName>
    </alternativeName>
</protein>
<keyword evidence="9" id="KW-0539">Nucleus</keyword>
<comment type="function">
    <text evidence="12">Non-catalytic component of the NSL histone acetyltransferase complex, a multiprotein complex that mediates histone H4 acetylation at 'Lys-5'- and 'Lys-8' (H4K5ac and H4K8ac) at transcription start sites and promotes transcription initiation. Required for NSL complex stability and for transcription of intraciliary transport genes in both ciliated and non-ciliated cells by regulating histone H4 acetylation at 'Lys-5'- and 'Lys-12' (H4K5ac and H4K12ac). This is necessary for cilium assembly in ciliated cells and for organization of the microtubule cytoskeleton in non-ciliated cells. Required within the NSL complex to maintain nuclear architecture stability by promoting KAT8-mediated acetylation of lamin LMNA.</text>
</comment>
<keyword evidence="6" id="KW-0832">Ubl conjugation</keyword>
<evidence type="ECO:0000313" key="15">
    <source>
        <dbReference type="EMBL" id="CAH0716882.1"/>
    </source>
</evidence>
<comment type="subunit">
    <text evidence="13">Component of the NSL complex at least composed of KAT8/MOF, KANSL1, KANSL2, KANSL3, MCRS1, PHF20, OGT1/OGT, WDR5 and HCFC1.</text>
</comment>
<dbReference type="PANTHER" id="PTHR13453">
    <property type="entry name" value="KAT8 REGULATORY NSL COMPLEX SUBUNIT 2"/>
    <property type="match status" value="1"/>
</dbReference>
<evidence type="ECO:0000256" key="9">
    <source>
        <dbReference type="ARBA" id="ARBA00023242"/>
    </source>
</evidence>
<keyword evidence="16" id="KW-1185">Reference proteome</keyword>
<dbReference type="OrthoDB" id="677315at2759"/>
<organism evidence="15 16">
    <name type="scientific">Brenthis ino</name>
    <name type="common">lesser marbled fritillary</name>
    <dbReference type="NCBI Taxonomy" id="405034"/>
    <lineage>
        <taxon>Eukaryota</taxon>
        <taxon>Metazoa</taxon>
        <taxon>Ecdysozoa</taxon>
        <taxon>Arthropoda</taxon>
        <taxon>Hexapoda</taxon>
        <taxon>Insecta</taxon>
        <taxon>Pterygota</taxon>
        <taxon>Neoptera</taxon>
        <taxon>Endopterygota</taxon>
        <taxon>Lepidoptera</taxon>
        <taxon>Glossata</taxon>
        <taxon>Ditrysia</taxon>
        <taxon>Papilionoidea</taxon>
        <taxon>Nymphalidae</taxon>
        <taxon>Heliconiinae</taxon>
        <taxon>Argynnini</taxon>
        <taxon>Brenthis</taxon>
    </lineage>
</organism>
<keyword evidence="8" id="KW-0496">Mitochondrion</keyword>
<dbReference type="GO" id="GO:0044545">
    <property type="term" value="C:NSL complex"/>
    <property type="evidence" value="ECO:0007669"/>
    <property type="project" value="TreeGrafter"/>
</dbReference>
<evidence type="ECO:0000256" key="12">
    <source>
        <dbReference type="ARBA" id="ARBA00093359"/>
    </source>
</evidence>
<feature type="non-terminal residue" evidence="15">
    <location>
        <position position="486"/>
    </location>
</feature>
<dbReference type="Pfam" id="PF13891">
    <property type="entry name" value="zf-C3HC3H_KANSL2"/>
    <property type="match status" value="2"/>
</dbReference>
<feature type="domain" description="KANL2-like probable zinc-finger" evidence="14">
    <location>
        <begin position="93"/>
        <end position="154"/>
    </location>
</feature>
<evidence type="ECO:0000313" key="16">
    <source>
        <dbReference type="Proteomes" id="UP000838878"/>
    </source>
</evidence>
<dbReference type="GO" id="GO:0006325">
    <property type="term" value="P:chromatin organization"/>
    <property type="evidence" value="ECO:0007669"/>
    <property type="project" value="UniProtKB-KW"/>
</dbReference>
<comment type="subcellular location">
    <subcellularLocation>
        <location evidence="2">Mitochondrion</location>
    </subcellularLocation>
    <subcellularLocation>
        <location evidence="1">Nucleus</location>
    </subcellularLocation>
</comment>
<dbReference type="GO" id="GO:0005634">
    <property type="term" value="C:nucleus"/>
    <property type="evidence" value="ECO:0007669"/>
    <property type="project" value="UniProtKB-SubCell"/>
</dbReference>
<proteinExistence type="predicted"/>
<feature type="domain" description="KANL2-like probable zinc-finger" evidence="14">
    <location>
        <begin position="390"/>
        <end position="451"/>
    </location>
</feature>
<name>A0A8J9UNL5_9NEOP</name>
<evidence type="ECO:0000256" key="4">
    <source>
        <dbReference type="ARBA" id="ARBA00022499"/>
    </source>
</evidence>
<evidence type="ECO:0000256" key="5">
    <source>
        <dbReference type="ARBA" id="ARBA00022553"/>
    </source>
</evidence>
<dbReference type="Proteomes" id="UP000838878">
    <property type="component" value="Chromosome 11"/>
</dbReference>
<evidence type="ECO:0000256" key="7">
    <source>
        <dbReference type="ARBA" id="ARBA00022853"/>
    </source>
</evidence>
<accession>A0A8J9UNL5</accession>
<evidence type="ECO:0000259" key="14">
    <source>
        <dbReference type="Pfam" id="PF13891"/>
    </source>
</evidence>
<evidence type="ECO:0000256" key="2">
    <source>
        <dbReference type="ARBA" id="ARBA00004173"/>
    </source>
</evidence>
<evidence type="ECO:0000256" key="13">
    <source>
        <dbReference type="ARBA" id="ARBA00093543"/>
    </source>
</evidence>
<evidence type="ECO:0000256" key="6">
    <source>
        <dbReference type="ARBA" id="ARBA00022843"/>
    </source>
</evidence>
<keyword evidence="4" id="KW-1017">Isopeptide bond</keyword>
<dbReference type="PANTHER" id="PTHR13453:SF1">
    <property type="entry name" value="KAT8 REGULATORY NSL COMPLEX SUBUNIT 2"/>
    <property type="match status" value="1"/>
</dbReference>
<evidence type="ECO:0000256" key="8">
    <source>
        <dbReference type="ARBA" id="ARBA00023128"/>
    </source>
</evidence>
<evidence type="ECO:0000256" key="3">
    <source>
        <dbReference type="ARBA" id="ARBA00015508"/>
    </source>
</evidence>
<evidence type="ECO:0000256" key="11">
    <source>
        <dbReference type="ARBA" id="ARBA00033378"/>
    </source>
</evidence>
<sequence>MYSIKKENVDHLQTHNIRISELNSSPEKNMSQPRKVIHLQKVRMLSRGGRSSSIRITNVKSIKPPDPELVKKQEEERLRLQLQKEIVSRARTCAHRAYECTLPVVGGRTYCARHILDDATAPYKQCAYVASSTGVRCSFPAPAEREQGLCFEHARAALHARQRAAAPPPPVTTTETLLNQLQHYIRPERTRTTSCASSVSVVSDPSDQEQISPHAVDPFKEIDATAVNAAMSATIMEYASASDSECDSITICQEDGSSDTEDAPCESQPLWKAGVYTAEEAVSSARGALRALQAAYARQMARLRVLLAVARARYVRELRAERDLYCSIDSQARSGPLTVKERRQLRKLKAFAGYHRKHGVDAVLARKLHHKRARMHDGGTRPYSQGRCTFAEGGVRCVAPALPAARHCARHVLCDVHQVLFKACGDLRGSVECREAIAKLPLPSNSCRYHTGPPVYTTFSLKKEESLSECSSQCSSELSHEDLQLP</sequence>
<dbReference type="GO" id="GO:0005739">
    <property type="term" value="C:mitochondrion"/>
    <property type="evidence" value="ECO:0007669"/>
    <property type="project" value="UniProtKB-SubCell"/>
</dbReference>
<dbReference type="AlphaFoldDB" id="A0A8J9UNL5"/>
<dbReference type="InterPro" id="IPR026316">
    <property type="entry name" value="NSL2"/>
</dbReference>
<evidence type="ECO:0000256" key="10">
    <source>
        <dbReference type="ARBA" id="ARBA00032947"/>
    </source>
</evidence>
<dbReference type="EMBL" id="OV170231">
    <property type="protein sequence ID" value="CAH0716882.1"/>
    <property type="molecule type" value="Genomic_DNA"/>
</dbReference>
<keyword evidence="5" id="KW-0597">Phosphoprotein</keyword>
<reference evidence="15" key="1">
    <citation type="submission" date="2021-12" db="EMBL/GenBank/DDBJ databases">
        <authorList>
            <person name="Martin H S."/>
        </authorList>
    </citation>
    <scope>NUCLEOTIDE SEQUENCE</scope>
</reference>
<gene>
    <name evidence="15" type="ORF">BINO364_LOCUS3558</name>
</gene>
<evidence type="ECO:0000256" key="1">
    <source>
        <dbReference type="ARBA" id="ARBA00004123"/>
    </source>
</evidence>
<keyword evidence="7" id="KW-0156">Chromatin regulator</keyword>